<feature type="domain" description="Heterokaryon incompatibility" evidence="1">
    <location>
        <begin position="215"/>
        <end position="363"/>
    </location>
</feature>
<reference evidence="2 3" key="1">
    <citation type="journal article" date="2018" name="IMA Fungus">
        <title>IMA Genome-F 9: Draft genome sequence of Annulohypoxylon stygium, Aspergillus mulundensis, Berkeleyomyces basicola (syn. Thielaviopsis basicola), Ceratocystis smalleyi, two Cercospora beticola strains, Coleophoma cylindrospora, Fusarium fracticaudum, Phialophora cf. hyalina, and Morchella septimelata.</title>
        <authorList>
            <person name="Wingfield B.D."/>
            <person name="Bills G.F."/>
            <person name="Dong Y."/>
            <person name="Huang W."/>
            <person name="Nel W.J."/>
            <person name="Swalarsk-Parry B.S."/>
            <person name="Vaghefi N."/>
            <person name="Wilken P.M."/>
            <person name="An Z."/>
            <person name="de Beer Z.W."/>
            <person name="De Vos L."/>
            <person name="Chen L."/>
            <person name="Duong T.A."/>
            <person name="Gao Y."/>
            <person name="Hammerbacher A."/>
            <person name="Kikkert J.R."/>
            <person name="Li Y."/>
            <person name="Li H."/>
            <person name="Li K."/>
            <person name="Li Q."/>
            <person name="Liu X."/>
            <person name="Ma X."/>
            <person name="Naidoo K."/>
            <person name="Pethybridge S.J."/>
            <person name="Sun J."/>
            <person name="Steenkamp E.T."/>
            <person name="van der Nest M.A."/>
            <person name="van Wyk S."/>
            <person name="Wingfield M.J."/>
            <person name="Xiong C."/>
            <person name="Yue Q."/>
            <person name="Zhang X."/>
        </authorList>
    </citation>
    <scope>NUCLEOTIDE SEQUENCE [LARGE SCALE GENOMIC DNA]</scope>
    <source>
        <strain evidence="2 3">BP 5553</strain>
    </source>
</reference>
<name>A0A370TFT7_9HELO</name>
<proteinExistence type="predicted"/>
<protein>
    <recommendedName>
        <fullName evidence="1">Heterokaryon incompatibility domain-containing protein</fullName>
    </recommendedName>
</protein>
<comment type="caution">
    <text evidence="2">The sequence shown here is derived from an EMBL/GenBank/DDBJ whole genome shotgun (WGS) entry which is preliminary data.</text>
</comment>
<gene>
    <name evidence="2" type="ORF">BP5553_08130</name>
</gene>
<keyword evidence="3" id="KW-1185">Reference proteome</keyword>
<sequence>MPSDAMSSRERWIDIAMATYEGSSQLCGFCEDLFHAKLDFQHDGIYTAFGRMSEESKPGQSVEDFKQAVVDGCHLCWLFWSYLSEDTRAGIDEAEWIEYHVIRPKSSLYIQALQQMWKSSDEGPPLGWSELMILVPDTDTSKTDISTRISYSSNSERTYAIAKRWLKECSENHTICKKHVLNDAFLPTRLLDLGLLNDCSISLCLSESLERNTKYMTLSHCWGSAVPLTLIGDTFAKFIEDIPYFDLPRTFQEAIRITRNLGIRYLWIDSLCIIQGSSDDWKREAAMMGEVYRHSWCNIAATKARDGRGGCFDDRHPLLVSPCRIKTTWPDESHRTFYCVPNRIWNSEIDACPLSTRGWVFQEIMLSPRVLHYGKGQVFWECCELRACESHPGGAEIALDEGTKISLDRHTIQEDHKRRFKQTPPEHDRYYMWDSAIYQYSKRDLTFPQKDIFYAISGIARLLIPPEEYLAGLWNSPQTLVEQLLWHTNLNSSAIRSPRYRAPSWSWASLDSDGFGSVGFEVIEDQLSHNHDLVQILEAEVVLEDPADPYGPVTDGHIKLRGTVITSPISLHGRSRTNMCSFNTIQMSLNHDFGELHEGCTVHCLPMRLDTSEDNYEIGSFDNIHGLILEPTGVHEHEYYRRGYFVVLNEDAYNDNDEESAGNILRFWNMLLHGPSNTMDVKSGAFKYEDLKAIGRDIRLV</sequence>
<dbReference type="AlphaFoldDB" id="A0A370TFT7"/>
<dbReference type="EMBL" id="NPIC01000008">
    <property type="protein sequence ID" value="RDL33762.1"/>
    <property type="molecule type" value="Genomic_DNA"/>
</dbReference>
<dbReference type="OrthoDB" id="5362512at2759"/>
<dbReference type="PANTHER" id="PTHR33112">
    <property type="entry name" value="DOMAIN PROTEIN, PUTATIVE-RELATED"/>
    <property type="match status" value="1"/>
</dbReference>
<dbReference type="STRING" id="2656787.A0A370TFT7"/>
<organism evidence="2 3">
    <name type="scientific">Venustampulla echinocandica</name>
    <dbReference type="NCBI Taxonomy" id="2656787"/>
    <lineage>
        <taxon>Eukaryota</taxon>
        <taxon>Fungi</taxon>
        <taxon>Dikarya</taxon>
        <taxon>Ascomycota</taxon>
        <taxon>Pezizomycotina</taxon>
        <taxon>Leotiomycetes</taxon>
        <taxon>Helotiales</taxon>
        <taxon>Pleuroascaceae</taxon>
        <taxon>Venustampulla</taxon>
    </lineage>
</organism>
<evidence type="ECO:0000313" key="3">
    <source>
        <dbReference type="Proteomes" id="UP000254866"/>
    </source>
</evidence>
<dbReference type="Pfam" id="PF06985">
    <property type="entry name" value="HET"/>
    <property type="match status" value="1"/>
</dbReference>
<evidence type="ECO:0000259" key="1">
    <source>
        <dbReference type="Pfam" id="PF06985"/>
    </source>
</evidence>
<accession>A0A370TFT7</accession>
<evidence type="ECO:0000313" key="2">
    <source>
        <dbReference type="EMBL" id="RDL33762.1"/>
    </source>
</evidence>
<dbReference type="PANTHER" id="PTHR33112:SF10">
    <property type="entry name" value="TOL"/>
    <property type="match status" value="1"/>
</dbReference>
<dbReference type="Proteomes" id="UP000254866">
    <property type="component" value="Unassembled WGS sequence"/>
</dbReference>
<dbReference type="GeneID" id="43600979"/>
<dbReference type="RefSeq" id="XP_031867044.1">
    <property type="nucleotide sequence ID" value="XM_032016753.1"/>
</dbReference>
<dbReference type="InterPro" id="IPR010730">
    <property type="entry name" value="HET"/>
</dbReference>